<evidence type="ECO:0000313" key="1">
    <source>
        <dbReference type="EMBL" id="KAG6649501.1"/>
    </source>
</evidence>
<sequence length="191" mass="21770">MGTPMGLQWATRDGEPVPLNCLLPTQSSVFDWVLHKVKEIQCCVGMKCGGFKEKFMGMLTVIEVGHNQLKKSGSKKQRELKGLMWPLNYKGSSSCECKVDIVCLQETKLKFITRRLIRSIRSCPYVDWAYLASDGDSGGVLVMWDRRMMEKIEEFIGEFTLACSFKSVEDNFLWAFVGIYGPNLDSTRRFL</sequence>
<name>A0A8T1Q554_CARIL</name>
<gene>
    <name evidence="1" type="ORF">CIPAW_07G216700</name>
</gene>
<dbReference type="Proteomes" id="UP000811609">
    <property type="component" value="Chromosome 7"/>
</dbReference>
<protein>
    <submittedName>
        <fullName evidence="1">Uncharacterized protein</fullName>
    </submittedName>
</protein>
<dbReference type="EMBL" id="CM031815">
    <property type="protein sequence ID" value="KAG6649501.1"/>
    <property type="molecule type" value="Genomic_DNA"/>
</dbReference>
<reference evidence="1" key="1">
    <citation type="submission" date="2020-12" db="EMBL/GenBank/DDBJ databases">
        <title>WGS assembly of Carya illinoinensis cv. Pawnee.</title>
        <authorList>
            <person name="Platts A."/>
            <person name="Shu S."/>
            <person name="Wright S."/>
            <person name="Barry K."/>
            <person name="Edger P."/>
            <person name="Pires J.C."/>
            <person name="Schmutz J."/>
        </authorList>
    </citation>
    <scope>NUCLEOTIDE SEQUENCE</scope>
    <source>
        <tissue evidence="1">Leaf</tissue>
    </source>
</reference>
<evidence type="ECO:0000313" key="2">
    <source>
        <dbReference type="Proteomes" id="UP000811609"/>
    </source>
</evidence>
<proteinExistence type="predicted"/>
<keyword evidence="2" id="KW-1185">Reference proteome</keyword>
<accession>A0A8T1Q554</accession>
<comment type="caution">
    <text evidence="1">The sequence shown here is derived from an EMBL/GenBank/DDBJ whole genome shotgun (WGS) entry which is preliminary data.</text>
</comment>
<organism evidence="1 2">
    <name type="scientific">Carya illinoinensis</name>
    <name type="common">Pecan</name>
    <dbReference type="NCBI Taxonomy" id="32201"/>
    <lineage>
        <taxon>Eukaryota</taxon>
        <taxon>Viridiplantae</taxon>
        <taxon>Streptophyta</taxon>
        <taxon>Embryophyta</taxon>
        <taxon>Tracheophyta</taxon>
        <taxon>Spermatophyta</taxon>
        <taxon>Magnoliopsida</taxon>
        <taxon>eudicotyledons</taxon>
        <taxon>Gunneridae</taxon>
        <taxon>Pentapetalae</taxon>
        <taxon>rosids</taxon>
        <taxon>fabids</taxon>
        <taxon>Fagales</taxon>
        <taxon>Juglandaceae</taxon>
        <taxon>Carya</taxon>
    </lineage>
</organism>
<dbReference type="AlphaFoldDB" id="A0A8T1Q554"/>